<keyword evidence="3" id="KW-0812">Transmembrane</keyword>
<dbReference type="InterPro" id="IPR005824">
    <property type="entry name" value="KOW"/>
</dbReference>
<dbReference type="EMBL" id="HBFR01027414">
    <property type="protein sequence ID" value="CAD8892602.1"/>
    <property type="molecule type" value="Transcribed_RNA"/>
</dbReference>
<proteinExistence type="predicted"/>
<protein>
    <recommendedName>
        <fullName evidence="4">KOW domain-containing protein</fullName>
    </recommendedName>
</protein>
<evidence type="ECO:0000313" key="5">
    <source>
        <dbReference type="EMBL" id="CAD8892602.1"/>
    </source>
</evidence>
<dbReference type="GO" id="GO:1990904">
    <property type="term" value="C:ribonucleoprotein complex"/>
    <property type="evidence" value="ECO:0007669"/>
    <property type="project" value="UniProtKB-KW"/>
</dbReference>
<dbReference type="Pfam" id="PF00467">
    <property type="entry name" value="KOW"/>
    <property type="match status" value="1"/>
</dbReference>
<organism evidence="5">
    <name type="scientific">Corethron hystrix</name>
    <dbReference type="NCBI Taxonomy" id="216773"/>
    <lineage>
        <taxon>Eukaryota</taxon>
        <taxon>Sar</taxon>
        <taxon>Stramenopiles</taxon>
        <taxon>Ochrophyta</taxon>
        <taxon>Bacillariophyta</taxon>
        <taxon>Coscinodiscophyceae</taxon>
        <taxon>Corethrophycidae</taxon>
        <taxon>Corethrales</taxon>
        <taxon>Corethraceae</taxon>
        <taxon>Corethron</taxon>
    </lineage>
</organism>
<evidence type="ECO:0000259" key="4">
    <source>
        <dbReference type="Pfam" id="PF00467"/>
    </source>
</evidence>
<evidence type="ECO:0000256" key="3">
    <source>
        <dbReference type="SAM" id="Phobius"/>
    </source>
</evidence>
<dbReference type="CDD" id="cd06089">
    <property type="entry name" value="KOW_RPL26"/>
    <property type="match status" value="1"/>
</dbReference>
<keyword evidence="2" id="KW-0687">Ribonucleoprotein</keyword>
<dbReference type="GO" id="GO:0005840">
    <property type="term" value="C:ribosome"/>
    <property type="evidence" value="ECO:0007669"/>
    <property type="project" value="UniProtKB-KW"/>
</dbReference>
<evidence type="ECO:0000256" key="1">
    <source>
        <dbReference type="ARBA" id="ARBA00022980"/>
    </source>
</evidence>
<gene>
    <name evidence="5" type="ORF">CHYS00102_LOCUS19810</name>
</gene>
<dbReference type="GO" id="GO:0003723">
    <property type="term" value="F:RNA binding"/>
    <property type="evidence" value="ECO:0007669"/>
    <property type="project" value="InterPro"/>
</dbReference>
<dbReference type="AlphaFoldDB" id="A0A7S1BN27"/>
<name>A0A7S1BN27_9STRA</name>
<feature type="transmembrane region" description="Helical" evidence="3">
    <location>
        <begin position="6"/>
        <end position="25"/>
    </location>
</feature>
<reference evidence="5" key="1">
    <citation type="submission" date="2021-01" db="EMBL/GenBank/DDBJ databases">
        <authorList>
            <person name="Corre E."/>
            <person name="Pelletier E."/>
            <person name="Niang G."/>
            <person name="Scheremetjew M."/>
            <person name="Finn R."/>
            <person name="Kale V."/>
            <person name="Holt S."/>
            <person name="Cochrane G."/>
            <person name="Meng A."/>
            <person name="Brown T."/>
            <person name="Cohen L."/>
        </authorList>
    </citation>
    <scope>NUCLEOTIDE SEQUENCE</scope>
    <source>
        <strain evidence="5">308</strain>
    </source>
</reference>
<keyword evidence="3" id="KW-0472">Membrane</keyword>
<dbReference type="InterPro" id="IPR041988">
    <property type="entry name" value="Ribosomal_uL24_KOW"/>
</dbReference>
<accession>A0A7S1BN27</accession>
<keyword evidence="3" id="KW-1133">Transmembrane helix</keyword>
<evidence type="ECO:0000256" key="2">
    <source>
        <dbReference type="ARBA" id="ARBA00023274"/>
    </source>
</evidence>
<sequence length="349" mass="39047">MSYLPLSVSMVAVFFLPIIVPTIALDRRPSSNRMFFVSSARRLEKPISSVAVAAKAATITTVDTHGGGERPCEPHPCSSMLDRRSVLTDIIFKGTVSATSVVFSFPIETPAALAANKEAKENLSTSGKNNRLKNRLGKRILTICGIMDELQRDLFQNRWDLIEQYPTQLRSFVPVLTTFTDTAFPGDGSDQGLRVALRYEVGRFFGAVERLKLAVSRKDIDAAYLAYANMALHFDRYLKAGILYQYQEISTEKYFENLDDSIIYADPRKNPAYVRDLVILASGPDKGRTGTVIGIFPDTQNRVVKLDRYDPTSPIREIKVVTKEWAALRLGEQDPDAVFLIPRKDAKEE</sequence>
<keyword evidence="1" id="KW-0689">Ribosomal protein</keyword>
<feature type="domain" description="KOW" evidence="4">
    <location>
        <begin position="276"/>
        <end position="304"/>
    </location>
</feature>